<dbReference type="OrthoDB" id="9812065at2"/>
<dbReference type="SUPFAM" id="SSF88713">
    <property type="entry name" value="Glycoside hydrolase/deacetylase"/>
    <property type="match status" value="1"/>
</dbReference>
<dbReference type="GO" id="GO:0016810">
    <property type="term" value="F:hydrolase activity, acting on carbon-nitrogen (but not peptide) bonds"/>
    <property type="evidence" value="ECO:0007669"/>
    <property type="project" value="InterPro"/>
</dbReference>
<dbReference type="PANTHER" id="PTHR10587">
    <property type="entry name" value="GLYCOSYL TRANSFERASE-RELATED"/>
    <property type="match status" value="1"/>
</dbReference>
<sequence>MKWRLSALKYGKGICTLISIGLLFIILIACQNTNQEGRNSQPQSLEQTKYNQEDDNDYLDDQPQLAGGSERDVREPHPVSNNKLQKEYPNIVFLHGSPKKNQVALTFDDGPDTRFTPQVLDVLAKHDVKATFFLIGARAKVNREIAKRIHDEGHAIGNHTYWHPNLPKEELGRLHWELTETEQVIKDITGFKPRLFRSPYGALNDEMVKMLGEKNNTVIGWNVDSLDWKQPGADIVSDNVLSSVGFGSIILMHDGGDWSMDLSGTAQALDKIISKLKKDGTKFVTVPELIGVPEAK</sequence>
<gene>
    <name evidence="3" type="ORF">DCC39_09370</name>
</gene>
<dbReference type="Gene3D" id="3.20.20.370">
    <property type="entry name" value="Glycoside hydrolase/deacetylase"/>
    <property type="match status" value="1"/>
</dbReference>
<dbReference type="CDD" id="cd10917">
    <property type="entry name" value="CE4_NodB_like_6s_7s"/>
    <property type="match status" value="1"/>
</dbReference>
<evidence type="ECO:0000259" key="2">
    <source>
        <dbReference type="PROSITE" id="PS51677"/>
    </source>
</evidence>
<comment type="caution">
    <text evidence="3">The sequence shown here is derived from an EMBL/GenBank/DDBJ whole genome shotgun (WGS) entry which is preliminary data.</text>
</comment>
<proteinExistence type="predicted"/>
<dbReference type="InterPro" id="IPR050248">
    <property type="entry name" value="Polysacc_deacetylase_ArnD"/>
</dbReference>
<dbReference type="PANTHER" id="PTHR10587:SF125">
    <property type="entry name" value="POLYSACCHARIDE DEACETYLASE YHEN-RELATED"/>
    <property type="match status" value="1"/>
</dbReference>
<dbReference type="PROSITE" id="PS51677">
    <property type="entry name" value="NODB"/>
    <property type="match status" value="1"/>
</dbReference>
<dbReference type="EMBL" id="QCZG01000016">
    <property type="protein sequence ID" value="PWA11836.1"/>
    <property type="molecule type" value="Genomic_DNA"/>
</dbReference>
<dbReference type="InterPro" id="IPR002509">
    <property type="entry name" value="NODB_dom"/>
</dbReference>
<name>A0A2U1K2U6_9BACI</name>
<dbReference type="Pfam" id="PF01522">
    <property type="entry name" value="Polysacc_deac_1"/>
    <property type="match status" value="1"/>
</dbReference>
<feature type="domain" description="NodB homology" evidence="2">
    <location>
        <begin position="101"/>
        <end position="284"/>
    </location>
</feature>
<accession>A0A2U1K2U6</accession>
<dbReference type="InterPro" id="IPR011330">
    <property type="entry name" value="Glyco_hydro/deAcase_b/a-brl"/>
</dbReference>
<evidence type="ECO:0000256" key="1">
    <source>
        <dbReference type="SAM" id="MobiDB-lite"/>
    </source>
</evidence>
<dbReference type="Proteomes" id="UP000245998">
    <property type="component" value="Unassembled WGS sequence"/>
</dbReference>
<dbReference type="PROSITE" id="PS51257">
    <property type="entry name" value="PROKAR_LIPOPROTEIN"/>
    <property type="match status" value="1"/>
</dbReference>
<organism evidence="3 4">
    <name type="scientific">Pueribacillus theae</name>
    <dbReference type="NCBI Taxonomy" id="2171751"/>
    <lineage>
        <taxon>Bacteria</taxon>
        <taxon>Bacillati</taxon>
        <taxon>Bacillota</taxon>
        <taxon>Bacilli</taxon>
        <taxon>Bacillales</taxon>
        <taxon>Bacillaceae</taxon>
        <taxon>Pueribacillus</taxon>
    </lineage>
</organism>
<evidence type="ECO:0000313" key="3">
    <source>
        <dbReference type="EMBL" id="PWA11836.1"/>
    </source>
</evidence>
<protein>
    <submittedName>
        <fullName evidence="3">Chitooligosaccharide deacetylase</fullName>
    </submittedName>
</protein>
<evidence type="ECO:0000313" key="4">
    <source>
        <dbReference type="Proteomes" id="UP000245998"/>
    </source>
</evidence>
<feature type="region of interest" description="Disordered" evidence="1">
    <location>
        <begin position="53"/>
        <end position="82"/>
    </location>
</feature>
<keyword evidence="4" id="KW-1185">Reference proteome</keyword>
<dbReference type="AlphaFoldDB" id="A0A2U1K2U6"/>
<dbReference type="GO" id="GO:0005975">
    <property type="term" value="P:carbohydrate metabolic process"/>
    <property type="evidence" value="ECO:0007669"/>
    <property type="project" value="InterPro"/>
</dbReference>
<reference evidence="3 4" key="1">
    <citation type="submission" date="2018-04" db="EMBL/GenBank/DDBJ databases">
        <title>Camelliibacillus theae gen. nov., sp. nov., isolated from Pu'er tea.</title>
        <authorList>
            <person name="Niu L."/>
        </authorList>
    </citation>
    <scope>NUCLEOTIDE SEQUENCE [LARGE SCALE GENOMIC DNA]</scope>
    <source>
        <strain evidence="3 4">T8</strain>
    </source>
</reference>